<dbReference type="InterPro" id="IPR015421">
    <property type="entry name" value="PyrdxlP-dep_Trfase_major"/>
</dbReference>
<gene>
    <name evidence="5" type="ORF">BDQ12DRAFT_720333</name>
</gene>
<keyword evidence="6" id="KW-1185">Reference proteome</keyword>
<dbReference type="SUPFAM" id="SSF53383">
    <property type="entry name" value="PLP-dependent transferases"/>
    <property type="match status" value="1"/>
</dbReference>
<feature type="compositionally biased region" description="Low complexity" evidence="3">
    <location>
        <begin position="196"/>
        <end position="208"/>
    </location>
</feature>
<keyword evidence="2" id="KW-0663">Pyridoxal phosphate</keyword>
<dbReference type="InterPro" id="IPR039429">
    <property type="entry name" value="SHMT-like_dom"/>
</dbReference>
<dbReference type="GO" id="GO:0019264">
    <property type="term" value="P:glycine biosynthetic process from serine"/>
    <property type="evidence" value="ECO:0007669"/>
    <property type="project" value="TreeGrafter"/>
</dbReference>
<proteinExistence type="predicted"/>
<dbReference type="GO" id="GO:0035999">
    <property type="term" value="P:tetrahydrofolate interconversion"/>
    <property type="evidence" value="ECO:0007669"/>
    <property type="project" value="UniProtKB-UniPathway"/>
</dbReference>
<comment type="cofactor">
    <cofactor evidence="1">
        <name>pyridoxal 5'-phosphate</name>
        <dbReference type="ChEBI" id="CHEBI:597326"/>
    </cofactor>
</comment>
<protein>
    <submittedName>
        <fullName evidence="5">Pyridoxal phosphate-dependent transferase</fullName>
    </submittedName>
</protein>
<dbReference type="UniPathway" id="UPA00193"/>
<reference evidence="5 6" key="1">
    <citation type="journal article" date="2019" name="Nat. Ecol. Evol.">
        <title>Megaphylogeny resolves global patterns of mushroom evolution.</title>
        <authorList>
            <person name="Varga T."/>
            <person name="Krizsan K."/>
            <person name="Foldi C."/>
            <person name="Dima B."/>
            <person name="Sanchez-Garcia M."/>
            <person name="Sanchez-Ramirez S."/>
            <person name="Szollosi G.J."/>
            <person name="Szarkandi J.G."/>
            <person name="Papp V."/>
            <person name="Albert L."/>
            <person name="Andreopoulos W."/>
            <person name="Angelini C."/>
            <person name="Antonin V."/>
            <person name="Barry K.W."/>
            <person name="Bougher N.L."/>
            <person name="Buchanan P."/>
            <person name="Buyck B."/>
            <person name="Bense V."/>
            <person name="Catcheside P."/>
            <person name="Chovatia M."/>
            <person name="Cooper J."/>
            <person name="Damon W."/>
            <person name="Desjardin D."/>
            <person name="Finy P."/>
            <person name="Geml J."/>
            <person name="Haridas S."/>
            <person name="Hughes K."/>
            <person name="Justo A."/>
            <person name="Karasinski D."/>
            <person name="Kautmanova I."/>
            <person name="Kiss B."/>
            <person name="Kocsube S."/>
            <person name="Kotiranta H."/>
            <person name="LaButti K.M."/>
            <person name="Lechner B.E."/>
            <person name="Liimatainen K."/>
            <person name="Lipzen A."/>
            <person name="Lukacs Z."/>
            <person name="Mihaltcheva S."/>
            <person name="Morgado L.N."/>
            <person name="Niskanen T."/>
            <person name="Noordeloos M.E."/>
            <person name="Ohm R.A."/>
            <person name="Ortiz-Santana B."/>
            <person name="Ovrebo C."/>
            <person name="Racz N."/>
            <person name="Riley R."/>
            <person name="Savchenko A."/>
            <person name="Shiryaev A."/>
            <person name="Soop K."/>
            <person name="Spirin V."/>
            <person name="Szebenyi C."/>
            <person name="Tomsovsky M."/>
            <person name="Tulloss R.E."/>
            <person name="Uehling J."/>
            <person name="Grigoriev I.V."/>
            <person name="Vagvolgyi C."/>
            <person name="Papp T."/>
            <person name="Martin F.M."/>
            <person name="Miettinen O."/>
            <person name="Hibbett D.S."/>
            <person name="Nagy L.G."/>
        </authorList>
    </citation>
    <scope>NUCLEOTIDE SEQUENCE [LARGE SCALE GENOMIC DNA]</scope>
    <source>
        <strain evidence="5 6">CBS 166.37</strain>
    </source>
</reference>
<dbReference type="Proteomes" id="UP000308652">
    <property type="component" value="Unassembled WGS sequence"/>
</dbReference>
<evidence type="ECO:0000256" key="3">
    <source>
        <dbReference type="SAM" id="MobiDB-lite"/>
    </source>
</evidence>
<dbReference type="GO" id="GO:0005739">
    <property type="term" value="C:mitochondrion"/>
    <property type="evidence" value="ECO:0007669"/>
    <property type="project" value="TreeGrafter"/>
</dbReference>
<feature type="domain" description="Serine hydroxymethyltransferase-like" evidence="4">
    <location>
        <begin position="152"/>
        <end position="204"/>
    </location>
</feature>
<dbReference type="Pfam" id="PF00464">
    <property type="entry name" value="SHMT"/>
    <property type="match status" value="2"/>
</dbReference>
<dbReference type="InterPro" id="IPR015424">
    <property type="entry name" value="PyrdxlP-dep_Trfase"/>
</dbReference>
<evidence type="ECO:0000313" key="5">
    <source>
        <dbReference type="EMBL" id="TFK41482.1"/>
    </source>
</evidence>
<dbReference type="EMBL" id="ML213594">
    <property type="protein sequence ID" value="TFK41482.1"/>
    <property type="molecule type" value="Genomic_DNA"/>
</dbReference>
<evidence type="ECO:0000313" key="6">
    <source>
        <dbReference type="Proteomes" id="UP000308652"/>
    </source>
</evidence>
<dbReference type="STRING" id="68775.A0A5C3M811"/>
<organism evidence="5 6">
    <name type="scientific">Crucibulum laeve</name>
    <dbReference type="NCBI Taxonomy" id="68775"/>
    <lineage>
        <taxon>Eukaryota</taxon>
        <taxon>Fungi</taxon>
        <taxon>Dikarya</taxon>
        <taxon>Basidiomycota</taxon>
        <taxon>Agaricomycotina</taxon>
        <taxon>Agaricomycetes</taxon>
        <taxon>Agaricomycetidae</taxon>
        <taxon>Agaricales</taxon>
        <taxon>Agaricineae</taxon>
        <taxon>Nidulariaceae</taxon>
        <taxon>Crucibulum</taxon>
    </lineage>
</organism>
<name>A0A5C3M811_9AGAR</name>
<dbReference type="OrthoDB" id="10265628at2759"/>
<dbReference type="InterPro" id="IPR049943">
    <property type="entry name" value="Ser_HO-MeTrfase-like"/>
</dbReference>
<dbReference type="AlphaFoldDB" id="A0A5C3M811"/>
<dbReference type="GO" id="GO:0030170">
    <property type="term" value="F:pyridoxal phosphate binding"/>
    <property type="evidence" value="ECO:0007669"/>
    <property type="project" value="TreeGrafter"/>
</dbReference>
<keyword evidence="5" id="KW-0808">Transferase</keyword>
<accession>A0A5C3M811</accession>
<dbReference type="PANTHER" id="PTHR11680:SF35">
    <property type="entry name" value="SERINE HYDROXYMETHYLTRANSFERASE 1"/>
    <property type="match status" value="1"/>
</dbReference>
<evidence type="ECO:0000259" key="4">
    <source>
        <dbReference type="Pfam" id="PF00464"/>
    </source>
</evidence>
<dbReference type="GO" id="GO:0004372">
    <property type="term" value="F:glycine hydroxymethyltransferase activity"/>
    <property type="evidence" value="ECO:0007669"/>
    <property type="project" value="TreeGrafter"/>
</dbReference>
<evidence type="ECO:0000256" key="2">
    <source>
        <dbReference type="ARBA" id="ARBA00022898"/>
    </source>
</evidence>
<evidence type="ECO:0000256" key="1">
    <source>
        <dbReference type="ARBA" id="ARBA00001933"/>
    </source>
</evidence>
<feature type="region of interest" description="Disordered" evidence="3">
    <location>
        <begin position="196"/>
        <end position="240"/>
    </location>
</feature>
<sequence>MHGDDNIQSGERKWMPCHSHTGCKTDRNIIDEETWRQFNGIELIESEHATARDLPNASYYGRNEYIDEPKVLWYRSTLKAFNLDPVKRGIGNLSGRTYSGLTANIVALPTLIQLNDRLMQRWPCPLSTSNLSPIPSIPPSTPSTTKPFDSQAQIFKPGHIFRGRDWDYAELKKTTEKESAWLMADIAHTSGLIAAQGSTAPSSTATSSRHQHSQDPPWPLCRSHLLQQGSGERKRTSRSA</sequence>
<feature type="domain" description="Serine hydroxymethyltransferase-like" evidence="4">
    <location>
        <begin position="29"/>
        <end position="119"/>
    </location>
</feature>
<dbReference type="Gene3D" id="3.40.640.10">
    <property type="entry name" value="Type I PLP-dependent aspartate aminotransferase-like (Major domain)"/>
    <property type="match status" value="2"/>
</dbReference>
<dbReference type="PANTHER" id="PTHR11680">
    <property type="entry name" value="SERINE HYDROXYMETHYLTRANSFERASE"/>
    <property type="match status" value="1"/>
</dbReference>